<evidence type="ECO:0000256" key="6">
    <source>
        <dbReference type="SAM" id="MobiDB-lite"/>
    </source>
</evidence>
<feature type="transmembrane region" description="Helical" evidence="7">
    <location>
        <begin position="47"/>
        <end position="67"/>
    </location>
</feature>
<feature type="transmembrane region" description="Helical" evidence="7">
    <location>
        <begin position="384"/>
        <end position="402"/>
    </location>
</feature>
<evidence type="ECO:0000256" key="3">
    <source>
        <dbReference type="ARBA" id="ARBA00022692"/>
    </source>
</evidence>
<evidence type="ECO:0000259" key="8">
    <source>
        <dbReference type="PROSITE" id="PS50850"/>
    </source>
</evidence>
<dbReference type="InterPro" id="IPR036259">
    <property type="entry name" value="MFS_trans_sf"/>
</dbReference>
<dbReference type="VEuPathDB" id="FungiDB:Z517_01553"/>
<feature type="compositionally biased region" description="Basic and acidic residues" evidence="6">
    <location>
        <begin position="1"/>
        <end position="15"/>
    </location>
</feature>
<dbReference type="Proteomes" id="UP000053029">
    <property type="component" value="Unassembled WGS sequence"/>
</dbReference>
<dbReference type="Pfam" id="PF06609">
    <property type="entry name" value="TRI12"/>
    <property type="match status" value="1"/>
</dbReference>
<dbReference type="GO" id="GO:0005886">
    <property type="term" value="C:plasma membrane"/>
    <property type="evidence" value="ECO:0007669"/>
    <property type="project" value="TreeGrafter"/>
</dbReference>
<dbReference type="AlphaFoldDB" id="A0A0D2GYM4"/>
<keyword evidence="3 7" id="KW-0812">Transmembrane</keyword>
<keyword evidence="5 7" id="KW-0472">Membrane</keyword>
<organism evidence="9 10">
    <name type="scientific">Fonsecaea pedrosoi CBS 271.37</name>
    <dbReference type="NCBI Taxonomy" id="1442368"/>
    <lineage>
        <taxon>Eukaryota</taxon>
        <taxon>Fungi</taxon>
        <taxon>Dikarya</taxon>
        <taxon>Ascomycota</taxon>
        <taxon>Pezizomycotina</taxon>
        <taxon>Eurotiomycetes</taxon>
        <taxon>Chaetothyriomycetidae</taxon>
        <taxon>Chaetothyriales</taxon>
        <taxon>Herpotrichiellaceae</taxon>
        <taxon>Fonsecaea</taxon>
    </lineage>
</organism>
<dbReference type="RefSeq" id="XP_013289966.1">
    <property type="nucleotide sequence ID" value="XM_013434512.1"/>
</dbReference>
<evidence type="ECO:0000256" key="7">
    <source>
        <dbReference type="SAM" id="Phobius"/>
    </source>
</evidence>
<feature type="transmembrane region" description="Helical" evidence="7">
    <location>
        <begin position="87"/>
        <end position="105"/>
    </location>
</feature>
<dbReference type="PROSITE" id="PS50850">
    <property type="entry name" value="MFS"/>
    <property type="match status" value="1"/>
</dbReference>
<gene>
    <name evidence="9" type="ORF">Z517_01553</name>
</gene>
<dbReference type="GeneID" id="25301043"/>
<sequence>MEDDKADRVSAHELDNWPPPTKSPASGDVVAEEALGNDLPQGYFTSVHFIATLSAGGLGCLSGYLGWSLAANSLTFINDALGPSPDFLWLPLAYTLCNAVASVLVGRISDIFGRRWFLLVGHCLALVGAILGATAQTINTMVGSNVLIGTAAAAQFAHIFFLPELVPKKARGLAIGSCYAVAVPGSCFGPIIAKAFISRNPHDGWRWSYYLMIITTSITIALMYLYYHPPTFSMLHVTNTKMQKIRALDYGGIVLFSGGFILFLLGINWGGVFHPWKSARVIACIVVGCLMIIGFCVYEAYIPSDPLIPLSIMKNTEFMMIVLVACAGGMIYYSMTVLWPTMCTLFTDDILYNGWLSMSVSGGFSLGTIVCSITFGFGRVRWQLMAAVVIFVVFVGAEAATTQYTKNMSVAFAIVGLFFAGFTEGLVNATVSFTVPAEDIGLAVGVSNGLRVLAGGVATAIYNSIMTNQQAKLHARDIPPAVLDAGLPRSSLATLMSVVASGGSTASLQKIPGVTSTVLAALANAEKDALAGSVKLVFLVSLAFGGVGIVATFFIKNVDSQLNNVVNRRLHGRSR</sequence>
<dbReference type="PANTHER" id="PTHR23501:SF109">
    <property type="entry name" value="MAJOR FACILITATOR SUPERFAMILY (MFS) PROFILE DOMAIN-CONTAINING PROTEIN-RELATED"/>
    <property type="match status" value="1"/>
</dbReference>
<feature type="transmembrane region" description="Helical" evidence="7">
    <location>
        <begin position="117"/>
        <end position="135"/>
    </location>
</feature>
<feature type="domain" description="Major facilitator superfamily (MFS) profile" evidence="8">
    <location>
        <begin position="52"/>
        <end position="560"/>
    </location>
</feature>
<dbReference type="InterPro" id="IPR005829">
    <property type="entry name" value="Sugar_transporter_CS"/>
</dbReference>
<dbReference type="SUPFAM" id="SSF103473">
    <property type="entry name" value="MFS general substrate transporter"/>
    <property type="match status" value="1"/>
</dbReference>
<feature type="transmembrane region" description="Helical" evidence="7">
    <location>
        <begin position="355"/>
        <end position="377"/>
    </location>
</feature>
<feature type="transmembrane region" description="Helical" evidence="7">
    <location>
        <begin position="279"/>
        <end position="298"/>
    </location>
</feature>
<accession>A0A0D2GYM4</accession>
<keyword evidence="10" id="KW-1185">Reference proteome</keyword>
<evidence type="ECO:0000256" key="1">
    <source>
        <dbReference type="ARBA" id="ARBA00004141"/>
    </source>
</evidence>
<feature type="transmembrane region" description="Helical" evidence="7">
    <location>
        <begin position="141"/>
        <end position="161"/>
    </location>
</feature>
<dbReference type="EMBL" id="KN846969">
    <property type="protein sequence ID" value="KIW86158.1"/>
    <property type="molecule type" value="Genomic_DNA"/>
</dbReference>
<keyword evidence="2" id="KW-0813">Transport</keyword>
<dbReference type="Gene3D" id="1.20.1250.20">
    <property type="entry name" value="MFS general substrate transporter like domains"/>
    <property type="match status" value="1"/>
</dbReference>
<feature type="transmembrane region" description="Helical" evidence="7">
    <location>
        <begin position="318"/>
        <end position="335"/>
    </location>
</feature>
<protein>
    <recommendedName>
        <fullName evidence="8">Major facilitator superfamily (MFS) profile domain-containing protein</fullName>
    </recommendedName>
</protein>
<dbReference type="PROSITE" id="PS00216">
    <property type="entry name" value="SUGAR_TRANSPORT_1"/>
    <property type="match status" value="1"/>
</dbReference>
<feature type="transmembrane region" description="Helical" evidence="7">
    <location>
        <begin position="247"/>
        <end position="267"/>
    </location>
</feature>
<evidence type="ECO:0000256" key="4">
    <source>
        <dbReference type="ARBA" id="ARBA00022989"/>
    </source>
</evidence>
<evidence type="ECO:0000313" key="9">
    <source>
        <dbReference type="EMBL" id="KIW86158.1"/>
    </source>
</evidence>
<reference evidence="9 10" key="1">
    <citation type="submission" date="2015-01" db="EMBL/GenBank/DDBJ databases">
        <title>The Genome Sequence of Fonsecaea pedrosoi CBS 271.37.</title>
        <authorList>
            <consortium name="The Broad Institute Genomics Platform"/>
            <person name="Cuomo C."/>
            <person name="de Hoog S."/>
            <person name="Gorbushina A."/>
            <person name="Stielow B."/>
            <person name="Teixiera M."/>
            <person name="Abouelleil A."/>
            <person name="Chapman S.B."/>
            <person name="Priest M."/>
            <person name="Young S.K."/>
            <person name="Wortman J."/>
            <person name="Nusbaum C."/>
            <person name="Birren B."/>
        </authorList>
    </citation>
    <scope>NUCLEOTIDE SEQUENCE [LARGE SCALE GENOMIC DNA]</scope>
    <source>
        <strain evidence="9 10">CBS 271.37</strain>
    </source>
</reference>
<feature type="transmembrane region" description="Helical" evidence="7">
    <location>
        <begin position="408"/>
        <end position="427"/>
    </location>
</feature>
<dbReference type="GO" id="GO:0022857">
    <property type="term" value="F:transmembrane transporter activity"/>
    <property type="evidence" value="ECO:0007669"/>
    <property type="project" value="InterPro"/>
</dbReference>
<feature type="region of interest" description="Disordered" evidence="6">
    <location>
        <begin position="1"/>
        <end position="27"/>
    </location>
</feature>
<proteinExistence type="predicted"/>
<keyword evidence="4 7" id="KW-1133">Transmembrane helix</keyword>
<dbReference type="InterPro" id="IPR020846">
    <property type="entry name" value="MFS_dom"/>
</dbReference>
<dbReference type="OrthoDB" id="4139357at2759"/>
<evidence type="ECO:0000256" key="2">
    <source>
        <dbReference type="ARBA" id="ARBA00022448"/>
    </source>
</evidence>
<comment type="subcellular location">
    <subcellularLocation>
        <location evidence="1">Membrane</location>
        <topology evidence="1">Multi-pass membrane protein</topology>
    </subcellularLocation>
</comment>
<dbReference type="InterPro" id="IPR010573">
    <property type="entry name" value="MFS_Str1/Tri12-like"/>
</dbReference>
<dbReference type="HOGENOM" id="CLU_000960_25_2_1"/>
<feature type="transmembrane region" description="Helical" evidence="7">
    <location>
        <begin position="536"/>
        <end position="555"/>
    </location>
</feature>
<evidence type="ECO:0000313" key="10">
    <source>
        <dbReference type="Proteomes" id="UP000053029"/>
    </source>
</evidence>
<name>A0A0D2GYM4_9EURO</name>
<evidence type="ECO:0000256" key="5">
    <source>
        <dbReference type="ARBA" id="ARBA00023136"/>
    </source>
</evidence>
<feature type="transmembrane region" description="Helical" evidence="7">
    <location>
        <begin position="173"/>
        <end position="197"/>
    </location>
</feature>
<dbReference type="PANTHER" id="PTHR23501">
    <property type="entry name" value="MAJOR FACILITATOR SUPERFAMILY"/>
    <property type="match status" value="1"/>
</dbReference>
<feature type="transmembrane region" description="Helical" evidence="7">
    <location>
        <begin position="209"/>
        <end position="227"/>
    </location>
</feature>